<comment type="caution">
    <text evidence="2">The sequence shown here is derived from an EMBL/GenBank/DDBJ whole genome shotgun (WGS) entry which is preliminary data.</text>
</comment>
<dbReference type="AlphaFoldDB" id="A0A133KNJ4"/>
<keyword evidence="2" id="KW-0808">Transferase</keyword>
<dbReference type="RefSeq" id="WP_061086894.1">
    <property type="nucleotide sequence ID" value="NZ_KQ955857.1"/>
</dbReference>
<dbReference type="PROSITE" id="PS51186">
    <property type="entry name" value="GNAT"/>
    <property type="match status" value="1"/>
</dbReference>
<evidence type="ECO:0000313" key="3">
    <source>
        <dbReference type="Proteomes" id="UP000070376"/>
    </source>
</evidence>
<evidence type="ECO:0000313" key="2">
    <source>
        <dbReference type="EMBL" id="KWZ81047.1"/>
    </source>
</evidence>
<dbReference type="SUPFAM" id="SSF55729">
    <property type="entry name" value="Acyl-CoA N-acyltransferases (Nat)"/>
    <property type="match status" value="1"/>
</dbReference>
<dbReference type="GO" id="GO:0016747">
    <property type="term" value="F:acyltransferase activity, transferring groups other than amino-acyl groups"/>
    <property type="evidence" value="ECO:0007669"/>
    <property type="project" value="InterPro"/>
</dbReference>
<dbReference type="InterPro" id="IPR016181">
    <property type="entry name" value="Acyl_CoA_acyltransferase"/>
</dbReference>
<proteinExistence type="predicted"/>
<dbReference type="EMBL" id="LRPN01000082">
    <property type="protein sequence ID" value="KWZ81047.1"/>
    <property type="molecule type" value="Genomic_DNA"/>
</dbReference>
<reference evidence="3" key="1">
    <citation type="submission" date="2016-01" db="EMBL/GenBank/DDBJ databases">
        <authorList>
            <person name="Mitreva M."/>
            <person name="Pepin K.H."/>
            <person name="Mihindukulasuriya K.A."/>
            <person name="Fulton R."/>
            <person name="Fronick C."/>
            <person name="O'Laughlin M."/>
            <person name="Miner T."/>
            <person name="Herter B."/>
            <person name="Rosa B.A."/>
            <person name="Cordes M."/>
            <person name="Tomlinson C."/>
            <person name="Wollam A."/>
            <person name="Palsikar V.B."/>
            <person name="Mardis E.R."/>
            <person name="Wilson R.K."/>
        </authorList>
    </citation>
    <scope>NUCLEOTIDE SEQUENCE [LARGE SCALE GENOMIC DNA]</scope>
    <source>
        <strain evidence="3">GED7749B</strain>
    </source>
</reference>
<evidence type="ECO:0000259" key="1">
    <source>
        <dbReference type="PROSITE" id="PS51186"/>
    </source>
</evidence>
<sequence>MDFIPIQVRQHLQYILPFRRDSFIVSFGTDANFNAREYLEWLEMQQVRFPEGFMLAIENGVPIGQLEVTRKDFEGKPIGYVNLYYLIPEKCGLGLGAELHAYAMSVFKKHQLEEYHLRVSPTNKQAISFYEKMGMKWLKPEMDGKVFRMAGKV</sequence>
<feature type="domain" description="N-acetyltransferase" evidence="1">
    <location>
        <begin position="1"/>
        <end position="153"/>
    </location>
</feature>
<dbReference type="InterPro" id="IPR000182">
    <property type="entry name" value="GNAT_dom"/>
</dbReference>
<dbReference type="Gene3D" id="3.40.630.30">
    <property type="match status" value="1"/>
</dbReference>
<protein>
    <submittedName>
        <fullName evidence="2">Acetyltransferase, GNAT family</fullName>
    </submittedName>
</protein>
<dbReference type="Proteomes" id="UP000070376">
    <property type="component" value="Unassembled WGS sequence"/>
</dbReference>
<dbReference type="Pfam" id="PF00583">
    <property type="entry name" value="Acetyltransf_1"/>
    <property type="match status" value="1"/>
</dbReference>
<name>A0A133KNJ4_HEYCO</name>
<accession>A0A133KNJ4</accession>
<organism evidence="2 3">
    <name type="scientific">Heyndrickxia coagulans</name>
    <name type="common">Weizmannia coagulans</name>
    <dbReference type="NCBI Taxonomy" id="1398"/>
    <lineage>
        <taxon>Bacteria</taxon>
        <taxon>Bacillati</taxon>
        <taxon>Bacillota</taxon>
        <taxon>Bacilli</taxon>
        <taxon>Bacillales</taxon>
        <taxon>Bacillaceae</taxon>
        <taxon>Heyndrickxia</taxon>
    </lineage>
</organism>
<gene>
    <name evidence="2" type="ORF">HMPREF3213_02132</name>
</gene>
<dbReference type="PATRIC" id="fig|1398.22.peg.2138"/>